<feature type="binding site" evidence="9">
    <location>
        <begin position="135"/>
        <end position="137"/>
    </location>
    <ligand>
        <name>2-[(2R,5Z)-2-carboxy-4-methylthiazol-5(2H)-ylidene]ethyl phosphate</name>
        <dbReference type="ChEBI" id="CHEBI:62899"/>
    </ligand>
</feature>
<feature type="binding site" evidence="9">
    <location>
        <position position="109"/>
    </location>
    <ligand>
        <name>4-amino-2-methyl-5-(diphosphooxymethyl)pyrimidine</name>
        <dbReference type="ChEBI" id="CHEBI:57841"/>
    </ligand>
</feature>
<feature type="binding site" evidence="9">
    <location>
        <position position="90"/>
    </location>
    <ligand>
        <name>Mg(2+)</name>
        <dbReference type="ChEBI" id="CHEBI:18420"/>
    </ligand>
</feature>
<evidence type="ECO:0000256" key="10">
    <source>
        <dbReference type="RuleBase" id="RU003826"/>
    </source>
</evidence>
<dbReference type="SUPFAM" id="SSF51391">
    <property type="entry name" value="Thiamin phosphate synthase"/>
    <property type="match status" value="1"/>
</dbReference>
<dbReference type="CDD" id="cd00564">
    <property type="entry name" value="TMP_TenI"/>
    <property type="match status" value="1"/>
</dbReference>
<dbReference type="HAMAP" id="MF_00097">
    <property type="entry name" value="TMP_synthase"/>
    <property type="match status" value="1"/>
</dbReference>
<evidence type="ECO:0000256" key="5">
    <source>
        <dbReference type="ARBA" id="ARBA00022977"/>
    </source>
</evidence>
<dbReference type="GO" id="GO:0009229">
    <property type="term" value="P:thiamine diphosphate biosynthetic process"/>
    <property type="evidence" value="ECO:0007669"/>
    <property type="project" value="UniProtKB-UniRule"/>
</dbReference>
<dbReference type="NCBIfam" id="TIGR00693">
    <property type="entry name" value="thiE"/>
    <property type="match status" value="1"/>
</dbReference>
<comment type="caution">
    <text evidence="13">The sequence shown here is derived from an EMBL/GenBank/DDBJ whole genome shotgun (WGS) entry which is preliminary data.</text>
</comment>
<dbReference type="GO" id="GO:0000287">
    <property type="term" value="F:magnesium ion binding"/>
    <property type="evidence" value="ECO:0007669"/>
    <property type="project" value="UniProtKB-UniRule"/>
</dbReference>
<name>A0AAE4ATF9_9HYPH</name>
<dbReference type="RefSeq" id="WP_306885949.1">
    <property type="nucleotide sequence ID" value="NZ_JAUSUL010000002.1"/>
</dbReference>
<dbReference type="GO" id="GO:0009228">
    <property type="term" value="P:thiamine biosynthetic process"/>
    <property type="evidence" value="ECO:0007669"/>
    <property type="project" value="UniProtKB-KW"/>
</dbReference>
<comment type="catalytic activity">
    <reaction evidence="8 9 10">
        <text>2-[(2R,5Z)-2-carboxy-4-methylthiazol-5(2H)-ylidene]ethyl phosphate + 4-amino-2-methyl-5-(diphosphooxymethyl)pyrimidine + 2 H(+) = thiamine phosphate + CO2 + diphosphate</text>
        <dbReference type="Rhea" id="RHEA:47844"/>
        <dbReference type="ChEBI" id="CHEBI:15378"/>
        <dbReference type="ChEBI" id="CHEBI:16526"/>
        <dbReference type="ChEBI" id="CHEBI:33019"/>
        <dbReference type="ChEBI" id="CHEBI:37575"/>
        <dbReference type="ChEBI" id="CHEBI:57841"/>
        <dbReference type="ChEBI" id="CHEBI:62899"/>
        <dbReference type="EC" id="2.5.1.3"/>
    </reaction>
</comment>
<evidence type="ECO:0000256" key="11">
    <source>
        <dbReference type="RuleBase" id="RU004253"/>
    </source>
</evidence>
<sequence length="211" mass="21512">MPVPFDLTLYFVTDHRQPIEQTVDITRAAVAGGVTMVQLRKPEAHGRQLLEEALALKAVLAGTGVPLIVNDRIDVAHAAGADGVHVGQSDLPAAAARAILGPDAIIGLSSVTPEEMAAIDPAAVDYVGIGPFAATTTKGDAGDALAIEGTRHACRLSPVRMVAIGGITETNAADVATTGVEGISVVSALSEASDPRAAAHRLRAAFETGRG</sequence>
<keyword evidence="2 9" id="KW-0808">Transferase</keyword>
<comment type="cofactor">
    <cofactor evidence="9">
        <name>Mg(2+)</name>
        <dbReference type="ChEBI" id="CHEBI:18420"/>
    </cofactor>
    <text evidence="9">Binds 1 Mg(2+) ion per subunit.</text>
</comment>
<keyword evidence="14" id="KW-1185">Reference proteome</keyword>
<evidence type="ECO:0000256" key="4">
    <source>
        <dbReference type="ARBA" id="ARBA00022842"/>
    </source>
</evidence>
<proteinExistence type="inferred from homology"/>
<evidence type="ECO:0000256" key="9">
    <source>
        <dbReference type="HAMAP-Rule" id="MF_00097"/>
    </source>
</evidence>
<dbReference type="PANTHER" id="PTHR20857:SF15">
    <property type="entry name" value="THIAMINE-PHOSPHATE SYNTHASE"/>
    <property type="match status" value="1"/>
</dbReference>
<evidence type="ECO:0000256" key="7">
    <source>
        <dbReference type="ARBA" id="ARBA00047851"/>
    </source>
</evidence>
<dbReference type="Gene3D" id="3.20.20.70">
    <property type="entry name" value="Aldolase class I"/>
    <property type="match status" value="1"/>
</dbReference>
<dbReference type="EMBL" id="JAUSUL010000002">
    <property type="protein sequence ID" value="MDQ0316122.1"/>
    <property type="molecule type" value="Genomic_DNA"/>
</dbReference>
<evidence type="ECO:0000313" key="13">
    <source>
        <dbReference type="EMBL" id="MDQ0316122.1"/>
    </source>
</evidence>
<dbReference type="InterPro" id="IPR036206">
    <property type="entry name" value="ThiamineP_synth_sf"/>
</dbReference>
<dbReference type="Pfam" id="PF02581">
    <property type="entry name" value="TMP-TENI"/>
    <property type="match status" value="1"/>
</dbReference>
<dbReference type="EC" id="2.5.1.3" evidence="9"/>
<organism evidence="13 14">
    <name type="scientific">Amorphus orientalis</name>
    <dbReference type="NCBI Taxonomy" id="649198"/>
    <lineage>
        <taxon>Bacteria</taxon>
        <taxon>Pseudomonadati</taxon>
        <taxon>Pseudomonadota</taxon>
        <taxon>Alphaproteobacteria</taxon>
        <taxon>Hyphomicrobiales</taxon>
        <taxon>Amorphaceae</taxon>
        <taxon>Amorphus</taxon>
    </lineage>
</organism>
<accession>A0AAE4ATF9</accession>
<evidence type="ECO:0000313" key="14">
    <source>
        <dbReference type="Proteomes" id="UP001229244"/>
    </source>
</evidence>
<comment type="catalytic activity">
    <reaction evidence="7 9 10">
        <text>2-(2-carboxy-4-methylthiazol-5-yl)ethyl phosphate + 4-amino-2-methyl-5-(diphosphooxymethyl)pyrimidine + 2 H(+) = thiamine phosphate + CO2 + diphosphate</text>
        <dbReference type="Rhea" id="RHEA:47848"/>
        <dbReference type="ChEBI" id="CHEBI:15378"/>
        <dbReference type="ChEBI" id="CHEBI:16526"/>
        <dbReference type="ChEBI" id="CHEBI:33019"/>
        <dbReference type="ChEBI" id="CHEBI:37575"/>
        <dbReference type="ChEBI" id="CHEBI:57841"/>
        <dbReference type="ChEBI" id="CHEBI:62890"/>
        <dbReference type="EC" id="2.5.1.3"/>
    </reaction>
</comment>
<feature type="binding site" evidence="9">
    <location>
        <begin position="186"/>
        <end position="187"/>
    </location>
    <ligand>
        <name>2-[(2R,5Z)-2-carboxy-4-methylthiazol-5(2H)-ylidene]ethyl phosphate</name>
        <dbReference type="ChEBI" id="CHEBI:62899"/>
    </ligand>
</feature>
<feature type="binding site" evidence="9">
    <location>
        <position position="70"/>
    </location>
    <ligand>
        <name>4-amino-2-methyl-5-(diphosphooxymethyl)pyrimidine</name>
        <dbReference type="ChEBI" id="CHEBI:57841"/>
    </ligand>
</feature>
<dbReference type="InterPro" id="IPR034291">
    <property type="entry name" value="TMP_synthase"/>
</dbReference>
<comment type="function">
    <text evidence="9">Condenses 4-methyl-5-(beta-hydroxyethyl)thiazole monophosphate (THZ-P) and 2-methyl-4-amino-5-hydroxymethyl pyrimidine pyrophosphate (HMP-PP) to form thiamine monophosphate (TMP).</text>
</comment>
<comment type="pathway">
    <text evidence="1 9 11">Cofactor biosynthesis; thiamine diphosphate biosynthesis; thiamine phosphate from 4-amino-2-methyl-5-diphosphomethylpyrimidine and 4-methyl-5-(2-phosphoethyl)-thiazole: step 1/1.</text>
</comment>
<feature type="domain" description="Thiamine phosphate synthase/TenI" evidence="12">
    <location>
        <begin position="9"/>
        <end position="189"/>
    </location>
</feature>
<evidence type="ECO:0000256" key="2">
    <source>
        <dbReference type="ARBA" id="ARBA00022679"/>
    </source>
</evidence>
<reference evidence="13" key="1">
    <citation type="submission" date="2023-07" db="EMBL/GenBank/DDBJ databases">
        <title>Genomic Encyclopedia of Type Strains, Phase IV (KMG-IV): sequencing the most valuable type-strain genomes for metagenomic binning, comparative biology and taxonomic classification.</title>
        <authorList>
            <person name="Goeker M."/>
        </authorList>
    </citation>
    <scope>NUCLEOTIDE SEQUENCE</scope>
    <source>
        <strain evidence="13">DSM 21202</strain>
    </source>
</reference>
<protein>
    <recommendedName>
        <fullName evidence="9">Thiamine-phosphate synthase</fullName>
        <shortName evidence="9">TP synthase</shortName>
        <shortName evidence="9">TPS</shortName>
        <ecNumber evidence="9">2.5.1.3</ecNumber>
    </recommendedName>
    <alternativeName>
        <fullName evidence="9">Thiamine-phosphate pyrophosphorylase</fullName>
        <shortName evidence="9">TMP pyrophosphorylase</shortName>
        <shortName evidence="9">TMP-PPase</shortName>
    </alternativeName>
</protein>
<gene>
    <name evidence="9" type="primary">thiE</name>
    <name evidence="13" type="ORF">J2S73_002579</name>
</gene>
<dbReference type="InterPro" id="IPR022998">
    <property type="entry name" value="ThiamineP_synth_TenI"/>
</dbReference>
<keyword evidence="3 9" id="KW-0479">Metal-binding</keyword>
<dbReference type="GO" id="GO:0004789">
    <property type="term" value="F:thiamine-phosphate diphosphorylase activity"/>
    <property type="evidence" value="ECO:0007669"/>
    <property type="project" value="UniProtKB-UniRule"/>
</dbReference>
<keyword evidence="4 9" id="KW-0460">Magnesium</keyword>
<evidence type="ECO:0000259" key="12">
    <source>
        <dbReference type="Pfam" id="PF02581"/>
    </source>
</evidence>
<dbReference type="Proteomes" id="UP001229244">
    <property type="component" value="Unassembled WGS sequence"/>
</dbReference>
<comment type="catalytic activity">
    <reaction evidence="6 9 10">
        <text>4-methyl-5-(2-phosphooxyethyl)-thiazole + 4-amino-2-methyl-5-(diphosphooxymethyl)pyrimidine + H(+) = thiamine phosphate + diphosphate</text>
        <dbReference type="Rhea" id="RHEA:22328"/>
        <dbReference type="ChEBI" id="CHEBI:15378"/>
        <dbReference type="ChEBI" id="CHEBI:33019"/>
        <dbReference type="ChEBI" id="CHEBI:37575"/>
        <dbReference type="ChEBI" id="CHEBI:57841"/>
        <dbReference type="ChEBI" id="CHEBI:58296"/>
        <dbReference type="EC" id="2.5.1.3"/>
    </reaction>
</comment>
<evidence type="ECO:0000256" key="8">
    <source>
        <dbReference type="ARBA" id="ARBA00047883"/>
    </source>
</evidence>
<feature type="binding site" evidence="9">
    <location>
        <position position="138"/>
    </location>
    <ligand>
        <name>4-amino-2-methyl-5-(diphosphooxymethyl)pyrimidine</name>
        <dbReference type="ChEBI" id="CHEBI:57841"/>
    </ligand>
</feature>
<feature type="binding site" evidence="9">
    <location>
        <position position="166"/>
    </location>
    <ligand>
        <name>2-[(2R,5Z)-2-carboxy-4-methylthiazol-5(2H)-ylidene]ethyl phosphate</name>
        <dbReference type="ChEBI" id="CHEBI:62899"/>
    </ligand>
</feature>
<dbReference type="GO" id="GO:0005737">
    <property type="term" value="C:cytoplasm"/>
    <property type="evidence" value="ECO:0007669"/>
    <property type="project" value="TreeGrafter"/>
</dbReference>
<dbReference type="InterPro" id="IPR013785">
    <property type="entry name" value="Aldolase_TIM"/>
</dbReference>
<evidence type="ECO:0000256" key="6">
    <source>
        <dbReference type="ARBA" id="ARBA00047334"/>
    </source>
</evidence>
<feature type="binding site" evidence="9">
    <location>
        <position position="71"/>
    </location>
    <ligand>
        <name>Mg(2+)</name>
        <dbReference type="ChEBI" id="CHEBI:18420"/>
    </ligand>
</feature>
<dbReference type="PANTHER" id="PTHR20857">
    <property type="entry name" value="THIAMINE-PHOSPHATE PYROPHOSPHORYLASE"/>
    <property type="match status" value="1"/>
</dbReference>
<keyword evidence="5 9" id="KW-0784">Thiamine biosynthesis</keyword>
<evidence type="ECO:0000256" key="1">
    <source>
        <dbReference type="ARBA" id="ARBA00005165"/>
    </source>
</evidence>
<evidence type="ECO:0000256" key="3">
    <source>
        <dbReference type="ARBA" id="ARBA00022723"/>
    </source>
</evidence>
<dbReference type="AlphaFoldDB" id="A0AAE4ATF9"/>
<comment type="caution">
    <text evidence="9">Lacks conserved residue(s) required for the propagation of feature annotation.</text>
</comment>
<comment type="similarity">
    <text evidence="9 10">Belongs to the thiamine-phosphate synthase family.</text>
</comment>